<evidence type="ECO:0000313" key="1">
    <source>
        <dbReference type="EMBL" id="AMO93491.1"/>
    </source>
</evidence>
<gene>
    <name evidence="1" type="ORF">CFter6_0766</name>
</gene>
<protein>
    <submittedName>
        <fullName evidence="1">Uncharacterized protein</fullName>
    </submittedName>
</protein>
<proteinExistence type="predicted"/>
<organism evidence="1">
    <name type="scientific">Collimonas fungivorans</name>
    <dbReference type="NCBI Taxonomy" id="158899"/>
    <lineage>
        <taxon>Bacteria</taxon>
        <taxon>Pseudomonadati</taxon>
        <taxon>Pseudomonadota</taxon>
        <taxon>Betaproteobacteria</taxon>
        <taxon>Burkholderiales</taxon>
        <taxon>Oxalobacteraceae</taxon>
        <taxon>Collimonas</taxon>
    </lineage>
</organism>
<dbReference type="EMBL" id="CP013232">
    <property type="protein sequence ID" value="AMO93491.1"/>
    <property type="molecule type" value="Genomic_DNA"/>
</dbReference>
<reference evidence="1 2" key="1">
    <citation type="submission" date="2015-11" db="EMBL/GenBank/DDBJ databases">
        <title>Exploring the genomic traits of fungus-feeding bacterial genus Collimonas.</title>
        <authorList>
            <person name="Song C."/>
            <person name="Schmidt R."/>
            <person name="de Jager V."/>
            <person name="Krzyzanowska D."/>
            <person name="Jongedijk E."/>
            <person name="Cankar K."/>
            <person name="Beekwilder J."/>
            <person name="van Veen A."/>
            <person name="de Boer W."/>
            <person name="van Veen J.A."/>
            <person name="Garbeva P."/>
        </authorList>
    </citation>
    <scope>NUCLEOTIDE SEQUENCE [LARGE SCALE GENOMIC DNA]</scope>
    <source>
        <strain evidence="1 2">Ter6</strain>
    </source>
</reference>
<evidence type="ECO:0000313" key="2">
    <source>
        <dbReference type="Proteomes" id="UP000072421"/>
    </source>
</evidence>
<dbReference type="PATRIC" id="fig|158899.10.peg.784"/>
<dbReference type="AlphaFoldDB" id="A0A127P7S6"/>
<name>A0A127P7S6_9BURK</name>
<dbReference type="Proteomes" id="UP000072421">
    <property type="component" value="Chromosome"/>
</dbReference>
<sequence>MIKVRLLSVKILIECKKHHQQNHTILFPTDGLAYFLFFWRLELLA</sequence>
<accession>A0A127P7S6</accession>